<dbReference type="EMBL" id="LK932406">
    <property type="protein sequence ID" value="CDS88324.1"/>
    <property type="molecule type" value="Genomic_DNA"/>
</dbReference>
<reference evidence="1" key="1">
    <citation type="submission" date="2014-07" db="EMBL/GenBank/DDBJ databases">
        <authorList>
            <person name="Monot Marc"/>
        </authorList>
    </citation>
    <scope>NUCLEOTIDE SEQUENCE</scope>
    <source>
        <strain evidence="1">7032994</strain>
    </source>
</reference>
<gene>
    <name evidence="1" type="ORF">BN1097_670008</name>
</gene>
<protein>
    <submittedName>
        <fullName evidence="1">Uncharacterized protein</fullName>
    </submittedName>
</protein>
<dbReference type="AlphaFoldDB" id="A0A069AGB9"/>
<name>A0A069AGB9_CLODI</name>
<evidence type="ECO:0000313" key="1">
    <source>
        <dbReference type="EMBL" id="CDS88324.1"/>
    </source>
</evidence>
<sequence length="51" mass="6067">MENYFLSVFLCNSILLSKNKKNLKEFKKINALINYQILTNIIKIIYVKQLC</sequence>
<organism evidence="1">
    <name type="scientific">Clostridioides difficile</name>
    <name type="common">Peptoclostridium difficile</name>
    <dbReference type="NCBI Taxonomy" id="1496"/>
    <lineage>
        <taxon>Bacteria</taxon>
        <taxon>Bacillati</taxon>
        <taxon>Bacillota</taxon>
        <taxon>Clostridia</taxon>
        <taxon>Peptostreptococcales</taxon>
        <taxon>Peptostreptococcaceae</taxon>
        <taxon>Clostridioides</taxon>
    </lineage>
</organism>
<proteinExistence type="predicted"/>
<accession>A0A069AGB9</accession>